<dbReference type="EMBL" id="AAGK01000001">
    <property type="protein sequence ID" value="EAN33752.1"/>
    <property type="molecule type" value="Genomic_DNA"/>
</dbReference>
<evidence type="ECO:0000256" key="2">
    <source>
        <dbReference type="ARBA" id="ARBA00022670"/>
    </source>
</evidence>
<dbReference type="InterPro" id="IPR001567">
    <property type="entry name" value="Pept_M3A_M3B_dom"/>
</dbReference>
<dbReference type="Gene3D" id="1.10.1370.10">
    <property type="entry name" value="Neurolysin, domain 3"/>
    <property type="match status" value="1"/>
</dbReference>
<keyword evidence="3 7" id="KW-0479">Metal-binding</keyword>
<dbReference type="PANTHER" id="PTHR11804">
    <property type="entry name" value="PROTEASE M3 THIMET OLIGOPEPTIDASE-RELATED"/>
    <property type="match status" value="1"/>
</dbReference>
<dbReference type="SUPFAM" id="SSF55486">
    <property type="entry name" value="Metalloproteases ('zincins'), catalytic domain"/>
    <property type="match status" value="1"/>
</dbReference>
<keyword evidence="6 7" id="KW-0482">Metalloprotease</keyword>
<evidence type="ECO:0000256" key="7">
    <source>
        <dbReference type="RuleBase" id="RU003435"/>
    </source>
</evidence>
<keyword evidence="4 7" id="KW-0378">Hydrolase</keyword>
<dbReference type="AlphaFoldDB" id="Q4N8F6"/>
<protein>
    <submittedName>
        <fullName evidence="9">Mitochondrial intermediate peptidase, putative</fullName>
        <ecNumber evidence="9">3.4.24.59</ecNumber>
    </submittedName>
</protein>
<evidence type="ECO:0000256" key="1">
    <source>
        <dbReference type="ARBA" id="ARBA00006040"/>
    </source>
</evidence>
<dbReference type="InterPro" id="IPR045090">
    <property type="entry name" value="Pept_M3A_M3B"/>
</dbReference>
<dbReference type="InParanoid" id="Q4N8F6"/>
<accession>Q4N8F6</accession>
<evidence type="ECO:0000256" key="6">
    <source>
        <dbReference type="ARBA" id="ARBA00023049"/>
    </source>
</evidence>
<name>Q4N8F6_THEPA</name>
<evidence type="ECO:0000256" key="4">
    <source>
        <dbReference type="ARBA" id="ARBA00022801"/>
    </source>
</evidence>
<dbReference type="GO" id="GO:0004222">
    <property type="term" value="F:metalloendopeptidase activity"/>
    <property type="evidence" value="ECO:0007669"/>
    <property type="project" value="UniProtKB-EC"/>
</dbReference>
<evidence type="ECO:0000313" key="9">
    <source>
        <dbReference type="EMBL" id="EAN33752.1"/>
    </source>
</evidence>
<evidence type="ECO:0000259" key="8">
    <source>
        <dbReference type="Pfam" id="PF01432"/>
    </source>
</evidence>
<reference evidence="9 10" key="1">
    <citation type="journal article" date="2005" name="Science">
        <title>Genome sequence of Theileria parva, a bovine pathogen that transforms lymphocytes.</title>
        <authorList>
            <person name="Gardner M.J."/>
            <person name="Bishop R."/>
            <person name="Shah T."/>
            <person name="de Villiers E.P."/>
            <person name="Carlton J.M."/>
            <person name="Hall N."/>
            <person name="Ren Q."/>
            <person name="Paulsen I.T."/>
            <person name="Pain A."/>
            <person name="Berriman M."/>
            <person name="Wilson R.J.M."/>
            <person name="Sato S."/>
            <person name="Ralph S.A."/>
            <person name="Mann D.J."/>
            <person name="Xiong Z."/>
            <person name="Shallom S.J."/>
            <person name="Weidman J."/>
            <person name="Jiang L."/>
            <person name="Lynn J."/>
            <person name="Weaver B."/>
            <person name="Shoaibi A."/>
            <person name="Domingo A.R."/>
            <person name="Wasawo D."/>
            <person name="Crabtree J."/>
            <person name="Wortman J.R."/>
            <person name="Haas B."/>
            <person name="Angiuoli S.V."/>
            <person name="Creasy T.H."/>
            <person name="Lu C."/>
            <person name="Suh B."/>
            <person name="Silva J.C."/>
            <person name="Utterback T.R."/>
            <person name="Feldblyum T.V."/>
            <person name="Pertea M."/>
            <person name="Allen J."/>
            <person name="Nierman W.C."/>
            <person name="Taracha E.L.N."/>
            <person name="Salzberg S.L."/>
            <person name="White O.R."/>
            <person name="Fitzhugh H.A."/>
            <person name="Morzaria S."/>
            <person name="Venter J.C."/>
            <person name="Fraser C.M."/>
            <person name="Nene V."/>
        </authorList>
    </citation>
    <scope>NUCLEOTIDE SEQUENCE [LARGE SCALE GENOMIC DNA]</scope>
    <source>
        <strain evidence="9 10">Muguga</strain>
    </source>
</reference>
<dbReference type="InterPro" id="IPR024079">
    <property type="entry name" value="MetalloPept_cat_dom_sf"/>
</dbReference>
<evidence type="ECO:0000256" key="5">
    <source>
        <dbReference type="ARBA" id="ARBA00022833"/>
    </source>
</evidence>
<comment type="similarity">
    <text evidence="1 7">Belongs to the peptidase M3 family.</text>
</comment>
<dbReference type="eggNOG" id="KOG2090">
    <property type="taxonomic scope" value="Eukaryota"/>
</dbReference>
<dbReference type="Pfam" id="PF01432">
    <property type="entry name" value="Peptidase_M3"/>
    <property type="match status" value="1"/>
</dbReference>
<keyword evidence="5 7" id="KW-0862">Zinc</keyword>
<feature type="domain" description="Peptidase M3A/M3B catalytic" evidence="8">
    <location>
        <begin position="151"/>
        <end position="573"/>
    </location>
</feature>
<gene>
    <name evidence="9" type="ordered locus">TP01_0515</name>
</gene>
<evidence type="ECO:0000313" key="10">
    <source>
        <dbReference type="Proteomes" id="UP000001949"/>
    </source>
</evidence>
<dbReference type="EC" id="3.4.24.59" evidence="9"/>
<proteinExistence type="inferred from homology"/>
<dbReference type="OMA" id="ALMFEYM"/>
<keyword evidence="10" id="KW-1185">Reference proteome</keyword>
<dbReference type="Proteomes" id="UP000001949">
    <property type="component" value="Unassembled WGS sequence"/>
</dbReference>
<dbReference type="VEuPathDB" id="PiroplasmaDB:TpMuguga_01g00515"/>
<sequence>MLINYRIVLFHHVSKNIQKHTFVKFLKNQKFISSFSKFNHYTYNKNFKLNKNNTLKFNKSNYVTHSKEDVYGYFGLKVKTPLDLLKLTNDSINYSQSHVHPDEEWRKMSNTCIEMVSEFIVNINVNESIYKLLMENLKEKLTNEESFVLKHMVRSMEQQGVHLPEDSKMKELHKIRTELSELRGYDNYLNYIQQECILSNSNDVYEFLINCSKLLKPCLFNDLDQLLQYKQLIHENRSKKDMDISEQQLHPWDVEYLINMSRNERNVNISLLSLITYFNILLNKLFNITIEPSESQETFYDENVIKYNLVKDGKVISSLYLDLFERLNKHSISAQFTIRCSKKINTKNKNSMYILNLVHENNFVNQRSFIKQLPSSIIVLSLQNVNPKKSNMEEILKTTKIDIYNGEIIFHELGHILHTLLSDTHYQHLSGNRGAIDYAEFSSHLLELFYSNYLDDIIYIDKNINEYDKDNLLINKENLTVFGDDYKLYNSVDLSKILMLSIIDQRFYGSEDDWYKIEKSMNYDDIFKDFHMFNEKFNDYPVYQLLSPNCITNFDHLIHYGGNYYCYIYSKAQLILVLIQLINWRRLI</sequence>
<dbReference type="InterPro" id="IPR024077">
    <property type="entry name" value="Neurolysin/TOP_dom2"/>
</dbReference>
<keyword evidence="2 7" id="KW-0645">Protease</keyword>
<dbReference type="KEGG" id="tpv:TP01_0515"/>
<dbReference type="GO" id="GO:0006518">
    <property type="term" value="P:peptide metabolic process"/>
    <property type="evidence" value="ECO:0007669"/>
    <property type="project" value="TreeGrafter"/>
</dbReference>
<evidence type="ECO:0000256" key="3">
    <source>
        <dbReference type="ARBA" id="ARBA00022723"/>
    </source>
</evidence>
<dbReference type="STRING" id="5875.Q4N8F6"/>
<comment type="caution">
    <text evidence="9">The sequence shown here is derived from an EMBL/GenBank/DDBJ whole genome shotgun (WGS) entry which is preliminary data.</text>
</comment>
<dbReference type="GO" id="GO:0046872">
    <property type="term" value="F:metal ion binding"/>
    <property type="evidence" value="ECO:0007669"/>
    <property type="project" value="UniProtKB-UniRule"/>
</dbReference>
<dbReference type="GO" id="GO:0006508">
    <property type="term" value="P:proteolysis"/>
    <property type="evidence" value="ECO:0007669"/>
    <property type="project" value="UniProtKB-KW"/>
</dbReference>
<organism evidence="9 10">
    <name type="scientific">Theileria parva</name>
    <name type="common">East coast fever infection agent</name>
    <dbReference type="NCBI Taxonomy" id="5875"/>
    <lineage>
        <taxon>Eukaryota</taxon>
        <taxon>Sar</taxon>
        <taxon>Alveolata</taxon>
        <taxon>Apicomplexa</taxon>
        <taxon>Aconoidasida</taxon>
        <taxon>Piroplasmida</taxon>
        <taxon>Theileriidae</taxon>
        <taxon>Theileria</taxon>
    </lineage>
</organism>
<dbReference type="Gene3D" id="3.40.390.10">
    <property type="entry name" value="Collagenase (Catalytic Domain)"/>
    <property type="match status" value="1"/>
</dbReference>
<dbReference type="PANTHER" id="PTHR11804:SF79">
    <property type="entry name" value="MITOCHONDRIAL INTERMEDIATE PEPTIDASE"/>
    <property type="match status" value="1"/>
</dbReference>
<dbReference type="FunCoup" id="Q4N8F6">
    <property type="interactions" value="188"/>
</dbReference>
<comment type="cofactor">
    <cofactor evidence="7">
        <name>Zn(2+)</name>
        <dbReference type="ChEBI" id="CHEBI:29105"/>
    </cofactor>
    <text evidence="7">Binds 1 zinc ion.</text>
</comment>